<dbReference type="GO" id="GO:0003676">
    <property type="term" value="F:nucleic acid binding"/>
    <property type="evidence" value="ECO:0007669"/>
    <property type="project" value="InterPro"/>
</dbReference>
<dbReference type="InterPro" id="IPR050900">
    <property type="entry name" value="Transposase_IS3/IS150/IS904"/>
</dbReference>
<name>A0A2I1XEI3_NEISI</name>
<dbReference type="PANTHER" id="PTHR46889:SF4">
    <property type="entry name" value="TRANSPOSASE INSO FOR INSERTION SEQUENCE ELEMENT IS911B-RELATED"/>
    <property type="match status" value="1"/>
</dbReference>
<feature type="domain" description="Integrase catalytic" evidence="2">
    <location>
        <begin position="169"/>
        <end position="330"/>
    </location>
</feature>
<organism evidence="3 4">
    <name type="scientific">Neisseria sicca</name>
    <dbReference type="NCBI Taxonomy" id="490"/>
    <lineage>
        <taxon>Bacteria</taxon>
        <taxon>Pseudomonadati</taxon>
        <taxon>Pseudomonadota</taxon>
        <taxon>Betaproteobacteria</taxon>
        <taxon>Neisseriales</taxon>
        <taxon>Neisseriaceae</taxon>
        <taxon>Neisseria</taxon>
    </lineage>
</organism>
<dbReference type="InterPro" id="IPR025948">
    <property type="entry name" value="HTH-like_dom"/>
</dbReference>
<evidence type="ECO:0000259" key="2">
    <source>
        <dbReference type="PROSITE" id="PS50994"/>
    </source>
</evidence>
<feature type="compositionally biased region" description="Basic residues" evidence="1">
    <location>
        <begin position="1"/>
        <end position="11"/>
    </location>
</feature>
<comment type="caution">
    <text evidence="3">The sequence shown here is derived from an EMBL/GenBank/DDBJ whole genome shotgun (WGS) entry which is preliminary data.</text>
</comment>
<proteinExistence type="predicted"/>
<dbReference type="GO" id="GO:0015074">
    <property type="term" value="P:DNA integration"/>
    <property type="evidence" value="ECO:0007669"/>
    <property type="project" value="InterPro"/>
</dbReference>
<dbReference type="InterPro" id="IPR048020">
    <property type="entry name" value="Transpos_IS3"/>
</dbReference>
<dbReference type="InterPro" id="IPR001584">
    <property type="entry name" value="Integrase_cat-core"/>
</dbReference>
<sequence>MLYARRGRLPKGVKSPQPKADRKGQSQTVQALRAQHPLKYLLHIANLPKSSFYSGLNLNQDKATKRQTVQIVRQGEATPYWFKFNPLYYHHQDRPDPDEADKALLIETYRRHKGRYGQRRIAAALDWNRKKAARLMKQMGLKAKIRAKKAYRHPAMGEISEHLLKRRFKAQKPNEKWLTDVTELKGSDGKLYLSPILDLFNREIVAYAMSRNANSEMVKEMLEKAAPRLTDKGTMLHSDQGVLYRTAGYRELLAEHSMVQSMSRKANCWDNAPMESFFAVLKTECFYNAGELTVDELMKQIDDYMDYYNRERCSLKLKKLSPVTYRTQLTQSA</sequence>
<dbReference type="InterPro" id="IPR012337">
    <property type="entry name" value="RNaseH-like_sf"/>
</dbReference>
<dbReference type="EMBL" id="PKJO01000001">
    <property type="protein sequence ID" value="PLA41051.1"/>
    <property type="molecule type" value="Genomic_DNA"/>
</dbReference>
<evidence type="ECO:0000313" key="3">
    <source>
        <dbReference type="EMBL" id="PLA41051.1"/>
    </source>
</evidence>
<dbReference type="Pfam" id="PF13276">
    <property type="entry name" value="HTH_21"/>
    <property type="match status" value="1"/>
</dbReference>
<dbReference type="RefSeq" id="WP_101809585.1">
    <property type="nucleotide sequence ID" value="NZ_PKJO01000001.1"/>
</dbReference>
<dbReference type="Proteomes" id="UP000234767">
    <property type="component" value="Unassembled WGS sequence"/>
</dbReference>
<dbReference type="Pfam" id="PF13333">
    <property type="entry name" value="rve_2"/>
    <property type="match status" value="1"/>
</dbReference>
<dbReference type="NCBIfam" id="NF033516">
    <property type="entry name" value="transpos_IS3"/>
    <property type="match status" value="1"/>
</dbReference>
<feature type="region of interest" description="Disordered" evidence="1">
    <location>
        <begin position="1"/>
        <end position="26"/>
    </location>
</feature>
<dbReference type="SUPFAM" id="SSF53098">
    <property type="entry name" value="Ribonuclease H-like"/>
    <property type="match status" value="1"/>
</dbReference>
<evidence type="ECO:0000256" key="1">
    <source>
        <dbReference type="SAM" id="MobiDB-lite"/>
    </source>
</evidence>
<evidence type="ECO:0000313" key="4">
    <source>
        <dbReference type="Proteomes" id="UP000234767"/>
    </source>
</evidence>
<reference evidence="3 4" key="1">
    <citation type="submission" date="2017-12" db="EMBL/GenBank/DDBJ databases">
        <title>Phylogenetic diversity of female urinary microbiome.</title>
        <authorList>
            <person name="Thomas-White K."/>
            <person name="Wolfe A.J."/>
        </authorList>
    </citation>
    <scope>NUCLEOTIDE SEQUENCE [LARGE SCALE GENOMIC DNA]</scope>
    <source>
        <strain evidence="3 4">UMB0321</strain>
    </source>
</reference>
<dbReference type="PROSITE" id="PS50994">
    <property type="entry name" value="INTEGRASE"/>
    <property type="match status" value="1"/>
</dbReference>
<dbReference type="Pfam" id="PF00665">
    <property type="entry name" value="rve"/>
    <property type="match status" value="1"/>
</dbReference>
<accession>A0A2I1XEI3</accession>
<protein>
    <submittedName>
        <fullName evidence="3">IS3 family transposase</fullName>
    </submittedName>
</protein>
<dbReference type="PANTHER" id="PTHR46889">
    <property type="entry name" value="TRANSPOSASE INSF FOR INSERTION SEQUENCE IS3B-RELATED"/>
    <property type="match status" value="1"/>
</dbReference>
<gene>
    <name evidence="3" type="ORF">CYK00_00130</name>
</gene>
<dbReference type="InterPro" id="IPR036397">
    <property type="entry name" value="RNaseH_sf"/>
</dbReference>
<dbReference type="Gene3D" id="3.30.420.10">
    <property type="entry name" value="Ribonuclease H-like superfamily/Ribonuclease H"/>
    <property type="match status" value="1"/>
</dbReference>
<dbReference type="AlphaFoldDB" id="A0A2I1XEI3"/>